<keyword evidence="1" id="KW-0812">Transmembrane</keyword>
<dbReference type="EMBL" id="AOHX01000039">
    <property type="protein sequence ID" value="ELY44490.1"/>
    <property type="molecule type" value="Genomic_DNA"/>
</dbReference>
<dbReference type="AlphaFoldDB" id="L9W4X0"/>
<sequence length="81" mass="8989">MMAFVRPRMTEEVPVKFTDLLLLGVVSLGGGILIASLILTPTLSTQFISVIFLGTMLLAFFLFIPVLGVRLFLEERNDESE</sequence>
<dbReference type="eggNOG" id="arCOG11491">
    <property type="taxonomic scope" value="Archaea"/>
</dbReference>
<gene>
    <name evidence="2" type="ORF">C495_11324</name>
</gene>
<evidence type="ECO:0000313" key="2">
    <source>
        <dbReference type="EMBL" id="ELY44490.1"/>
    </source>
</evidence>
<dbReference type="STRING" id="1230460.C495_11324"/>
<comment type="caution">
    <text evidence="2">The sequence shown here is derived from an EMBL/GenBank/DDBJ whole genome shotgun (WGS) entry which is preliminary data.</text>
</comment>
<feature type="transmembrane region" description="Helical" evidence="1">
    <location>
        <begin position="47"/>
        <end position="73"/>
    </location>
</feature>
<organism evidence="2 3">
    <name type="scientific">Natronorubrum sulfidifaciens JCM 14089</name>
    <dbReference type="NCBI Taxonomy" id="1230460"/>
    <lineage>
        <taxon>Archaea</taxon>
        <taxon>Methanobacteriati</taxon>
        <taxon>Methanobacteriota</taxon>
        <taxon>Stenosarchaea group</taxon>
        <taxon>Halobacteria</taxon>
        <taxon>Halobacteriales</taxon>
        <taxon>Natrialbaceae</taxon>
        <taxon>Natronorubrum</taxon>
    </lineage>
</organism>
<feature type="transmembrane region" description="Helical" evidence="1">
    <location>
        <begin position="20"/>
        <end position="41"/>
    </location>
</feature>
<evidence type="ECO:0000313" key="3">
    <source>
        <dbReference type="Proteomes" id="UP000011661"/>
    </source>
</evidence>
<dbReference type="Proteomes" id="UP000011661">
    <property type="component" value="Unassembled WGS sequence"/>
</dbReference>
<keyword evidence="1" id="KW-0472">Membrane</keyword>
<evidence type="ECO:0000256" key="1">
    <source>
        <dbReference type="SAM" id="Phobius"/>
    </source>
</evidence>
<keyword evidence="1" id="KW-1133">Transmembrane helix</keyword>
<reference evidence="2 3" key="1">
    <citation type="journal article" date="2014" name="PLoS Genet.">
        <title>Phylogenetically driven sequencing of extremely halophilic archaea reveals strategies for static and dynamic osmo-response.</title>
        <authorList>
            <person name="Becker E.A."/>
            <person name="Seitzer P.M."/>
            <person name="Tritt A."/>
            <person name="Larsen D."/>
            <person name="Krusor M."/>
            <person name="Yao A.I."/>
            <person name="Wu D."/>
            <person name="Madern D."/>
            <person name="Eisen J.A."/>
            <person name="Darling A.E."/>
            <person name="Facciotti M.T."/>
        </authorList>
    </citation>
    <scope>NUCLEOTIDE SEQUENCE [LARGE SCALE GENOMIC DNA]</scope>
    <source>
        <strain evidence="2 3">JCM 14089</strain>
    </source>
</reference>
<accession>L9W4X0</accession>
<name>L9W4X0_9EURY</name>
<dbReference type="PATRIC" id="fig|1230460.4.peg.2300"/>
<protein>
    <submittedName>
        <fullName evidence="2">Uncharacterized protein</fullName>
    </submittedName>
</protein>
<proteinExistence type="predicted"/>
<keyword evidence="3" id="KW-1185">Reference proteome</keyword>